<dbReference type="RefSeq" id="WP_048642131.1">
    <property type="nucleotide sequence ID" value="NZ_CP012040.1"/>
</dbReference>
<proteinExistence type="predicted"/>
<reference evidence="1 2" key="1">
    <citation type="submission" date="2015-07" db="EMBL/GenBank/DDBJ databases">
        <authorList>
            <person name="Kim K.M."/>
        </authorList>
    </citation>
    <scope>NUCLEOTIDE SEQUENCE [LARGE SCALE GENOMIC DNA]</scope>
    <source>
        <strain evidence="1 2">KCTC 12363</strain>
    </source>
</reference>
<evidence type="ECO:0000313" key="2">
    <source>
        <dbReference type="Proteomes" id="UP000036520"/>
    </source>
</evidence>
<dbReference type="Proteomes" id="UP000036520">
    <property type="component" value="Chromosome"/>
</dbReference>
<keyword evidence="2" id="KW-1185">Reference proteome</keyword>
<name>A0A0H4PG64_9BACT</name>
<dbReference type="AlphaFoldDB" id="A0A0H4PG64"/>
<dbReference type="STRING" id="320787.CA2015_2412"/>
<evidence type="ECO:0000313" key="1">
    <source>
        <dbReference type="EMBL" id="AKP51828.1"/>
    </source>
</evidence>
<protein>
    <submittedName>
        <fullName evidence="1">Uncharacterized protein</fullName>
    </submittedName>
</protein>
<gene>
    <name evidence="1" type="ORF">CA2015_2412</name>
</gene>
<dbReference type="KEGG" id="camu:CA2015_2412"/>
<accession>A0A0H4PG64</accession>
<organism evidence="1 2">
    <name type="scientific">Cyclobacterium amurskyense</name>
    <dbReference type="NCBI Taxonomy" id="320787"/>
    <lineage>
        <taxon>Bacteria</taxon>
        <taxon>Pseudomonadati</taxon>
        <taxon>Bacteroidota</taxon>
        <taxon>Cytophagia</taxon>
        <taxon>Cytophagales</taxon>
        <taxon>Cyclobacteriaceae</taxon>
        <taxon>Cyclobacterium</taxon>
    </lineage>
</organism>
<sequence length="132" mass="15090">MALFILFLDFVKPVGWWPSLVEARHCMQFSGFAIGTLSEQGSRFFSYFYYDLTDLTVDTDLMCCLEGTGQDSIMSDAGKDLWSDPDYRDKLGSVNLLRNSEAYSVQVSFSTSGIIWYLRYKMPMLGIHNGYK</sequence>
<dbReference type="EMBL" id="CP012040">
    <property type="protein sequence ID" value="AKP51828.1"/>
    <property type="molecule type" value="Genomic_DNA"/>
</dbReference>